<organism evidence="8 9">
    <name type="scientific">Arthrobacter alpinus</name>
    <dbReference type="NCBI Taxonomy" id="656366"/>
    <lineage>
        <taxon>Bacteria</taxon>
        <taxon>Bacillati</taxon>
        <taxon>Actinomycetota</taxon>
        <taxon>Actinomycetes</taxon>
        <taxon>Micrococcales</taxon>
        <taxon>Micrococcaceae</taxon>
        <taxon>Arthrobacter</taxon>
    </lineage>
</organism>
<keyword evidence="5" id="KW-0804">Transcription</keyword>
<dbReference type="GO" id="GO:0016987">
    <property type="term" value="F:sigma factor activity"/>
    <property type="evidence" value="ECO:0007669"/>
    <property type="project" value="UniProtKB-KW"/>
</dbReference>
<dbReference type="InterPro" id="IPR013324">
    <property type="entry name" value="RNA_pol_sigma_r3/r4-like"/>
</dbReference>
<dbReference type="InterPro" id="IPR007627">
    <property type="entry name" value="RNA_pol_sigma70_r2"/>
</dbReference>
<dbReference type="AlphaFoldDB" id="A0A1H5L0I2"/>
<keyword evidence="2" id="KW-0805">Transcription regulation</keyword>
<evidence type="ECO:0000256" key="5">
    <source>
        <dbReference type="ARBA" id="ARBA00023163"/>
    </source>
</evidence>
<evidence type="ECO:0000313" key="9">
    <source>
        <dbReference type="Proteomes" id="UP000182725"/>
    </source>
</evidence>
<feature type="domain" description="RNA polymerase sigma factor 70 region 4 type 2" evidence="7">
    <location>
        <begin position="134"/>
        <end position="184"/>
    </location>
</feature>
<dbReference type="EMBL" id="FNTV01000001">
    <property type="protein sequence ID" value="SEE70484.1"/>
    <property type="molecule type" value="Genomic_DNA"/>
</dbReference>
<dbReference type="GO" id="GO:0003677">
    <property type="term" value="F:DNA binding"/>
    <property type="evidence" value="ECO:0007669"/>
    <property type="project" value="UniProtKB-KW"/>
</dbReference>
<dbReference type="Proteomes" id="UP000182725">
    <property type="component" value="Unassembled WGS sequence"/>
</dbReference>
<dbReference type="GO" id="GO:0006352">
    <property type="term" value="P:DNA-templated transcription initiation"/>
    <property type="evidence" value="ECO:0007669"/>
    <property type="project" value="InterPro"/>
</dbReference>
<protein>
    <submittedName>
        <fullName evidence="8">RNA polymerase sigma-70 factor, ECF subfamily</fullName>
    </submittedName>
</protein>
<evidence type="ECO:0000256" key="1">
    <source>
        <dbReference type="ARBA" id="ARBA00010641"/>
    </source>
</evidence>
<dbReference type="InterPro" id="IPR039425">
    <property type="entry name" value="RNA_pol_sigma-70-like"/>
</dbReference>
<evidence type="ECO:0000256" key="3">
    <source>
        <dbReference type="ARBA" id="ARBA00023082"/>
    </source>
</evidence>
<evidence type="ECO:0000259" key="7">
    <source>
        <dbReference type="Pfam" id="PF08281"/>
    </source>
</evidence>
<dbReference type="NCBIfam" id="TIGR02937">
    <property type="entry name" value="sigma70-ECF"/>
    <property type="match status" value="1"/>
</dbReference>
<dbReference type="Pfam" id="PF08281">
    <property type="entry name" value="Sigma70_r4_2"/>
    <property type="match status" value="1"/>
</dbReference>
<dbReference type="PANTHER" id="PTHR43133">
    <property type="entry name" value="RNA POLYMERASE ECF-TYPE SIGMA FACTO"/>
    <property type="match status" value="1"/>
</dbReference>
<dbReference type="InterPro" id="IPR014284">
    <property type="entry name" value="RNA_pol_sigma-70_dom"/>
</dbReference>
<dbReference type="InterPro" id="IPR013249">
    <property type="entry name" value="RNA_pol_sigma70_r4_t2"/>
</dbReference>
<dbReference type="InterPro" id="IPR013325">
    <property type="entry name" value="RNA_pol_sigma_r2"/>
</dbReference>
<dbReference type="SUPFAM" id="SSF88659">
    <property type="entry name" value="Sigma3 and sigma4 domains of RNA polymerase sigma factors"/>
    <property type="match status" value="1"/>
</dbReference>
<dbReference type="Gene3D" id="1.10.10.10">
    <property type="entry name" value="Winged helix-like DNA-binding domain superfamily/Winged helix DNA-binding domain"/>
    <property type="match status" value="1"/>
</dbReference>
<dbReference type="SUPFAM" id="SSF88946">
    <property type="entry name" value="Sigma2 domain of RNA polymerase sigma factors"/>
    <property type="match status" value="1"/>
</dbReference>
<dbReference type="PANTHER" id="PTHR43133:SF8">
    <property type="entry name" value="RNA POLYMERASE SIGMA FACTOR HI_1459-RELATED"/>
    <property type="match status" value="1"/>
</dbReference>
<proteinExistence type="inferred from homology"/>
<dbReference type="Gene3D" id="1.10.1740.10">
    <property type="match status" value="1"/>
</dbReference>
<keyword evidence="3" id="KW-0731">Sigma factor</keyword>
<name>A0A1H5L0I2_9MICC</name>
<evidence type="ECO:0000256" key="2">
    <source>
        <dbReference type="ARBA" id="ARBA00023015"/>
    </source>
</evidence>
<keyword evidence="4" id="KW-0238">DNA-binding</keyword>
<dbReference type="CDD" id="cd06171">
    <property type="entry name" value="Sigma70_r4"/>
    <property type="match status" value="1"/>
</dbReference>
<evidence type="ECO:0000256" key="4">
    <source>
        <dbReference type="ARBA" id="ARBA00023125"/>
    </source>
</evidence>
<sequence length="199" mass="22054">MGPSNLAAPHFRWLVSMIVHETAKRSRDARSSFLAMISGQPDRLRRRSISLGVAPDDAQDVAQTALLRAWRSIETLQSLEPGQMCSWLDRIARNTAIDLARKQARASLVPLEESIEDPKSFPRESEVREILNSALHAIANLPLTLREPLILSVAEELTAPEIADRLQISAAAVRQRISRARKRLIESRDGATPGSAKHS</sequence>
<evidence type="ECO:0000313" key="8">
    <source>
        <dbReference type="EMBL" id="SEE70484.1"/>
    </source>
</evidence>
<reference evidence="8 9" key="1">
    <citation type="submission" date="2016-10" db="EMBL/GenBank/DDBJ databases">
        <authorList>
            <person name="de Groot N.N."/>
        </authorList>
    </citation>
    <scope>NUCLEOTIDE SEQUENCE [LARGE SCALE GENOMIC DNA]</scope>
    <source>
        <strain evidence="8 9">DSM 22274</strain>
    </source>
</reference>
<accession>A0A1H5L0I2</accession>
<comment type="similarity">
    <text evidence="1">Belongs to the sigma-70 factor family. ECF subfamily.</text>
</comment>
<evidence type="ECO:0000259" key="6">
    <source>
        <dbReference type="Pfam" id="PF04542"/>
    </source>
</evidence>
<dbReference type="Pfam" id="PF04542">
    <property type="entry name" value="Sigma70_r2"/>
    <property type="match status" value="1"/>
</dbReference>
<dbReference type="InterPro" id="IPR036388">
    <property type="entry name" value="WH-like_DNA-bd_sf"/>
</dbReference>
<feature type="domain" description="RNA polymerase sigma-70 region 2" evidence="6">
    <location>
        <begin position="55"/>
        <end position="105"/>
    </location>
</feature>
<gene>
    <name evidence="8" type="ORF">SAMN04489740_2248</name>
</gene>